<dbReference type="RefSeq" id="WP_064877152.1">
    <property type="nucleotide sequence ID" value="NZ_LZSX01000003.1"/>
</dbReference>
<dbReference type="AlphaFoldDB" id="A0A1A0W0Z7"/>
<accession>A0A1A0W0Z7</accession>
<gene>
    <name evidence="1" type="ORF">A5760_23175</name>
</gene>
<sequence length="175" mass="18621">MTVVYIPATLPMLAQLVADGSLRPVNGTAFALTPRLREAYAEGDDDELADVALREAALASLRLLAARETGEAEGGESSEVPPPRRAVLAAEVEDVTYRPDLDDAVVRLSGPVPIDDVIAAYVDNARAEPAVARAIEAVDAADLGDEDADLIVGDAQDHDLAWYANQELPFLLELM</sequence>
<dbReference type="Pfam" id="PF21853">
    <property type="entry name" value="DUF6912"/>
    <property type="match status" value="1"/>
</dbReference>
<proteinExistence type="predicted"/>
<evidence type="ECO:0000313" key="1">
    <source>
        <dbReference type="EMBL" id="OBB89142.1"/>
    </source>
</evidence>
<reference evidence="1 2" key="1">
    <citation type="submission" date="2016-06" db="EMBL/GenBank/DDBJ databases">
        <authorList>
            <person name="Kjaerup R.B."/>
            <person name="Dalgaard T.S."/>
            <person name="Juul-Madsen H.R."/>
        </authorList>
    </citation>
    <scope>NUCLEOTIDE SEQUENCE [LARGE SCALE GENOMIC DNA]</scope>
    <source>
        <strain evidence="1 2">852002-51834_SCH5396731</strain>
    </source>
</reference>
<evidence type="ECO:0000313" key="2">
    <source>
        <dbReference type="Proteomes" id="UP000091914"/>
    </source>
</evidence>
<organism evidence="1 2">
    <name type="scientific">Mycobacterium colombiense</name>
    <dbReference type="NCBI Taxonomy" id="339268"/>
    <lineage>
        <taxon>Bacteria</taxon>
        <taxon>Bacillati</taxon>
        <taxon>Actinomycetota</taxon>
        <taxon>Actinomycetes</taxon>
        <taxon>Mycobacteriales</taxon>
        <taxon>Mycobacteriaceae</taxon>
        <taxon>Mycobacterium</taxon>
        <taxon>Mycobacterium avium complex (MAC)</taxon>
    </lineage>
</organism>
<dbReference type="EMBL" id="LZSX01000003">
    <property type="protein sequence ID" value="OBB89142.1"/>
    <property type="molecule type" value="Genomic_DNA"/>
</dbReference>
<dbReference type="OrthoDB" id="3214389at2"/>
<name>A0A1A0W0Z7_9MYCO</name>
<protein>
    <submittedName>
        <fullName evidence="1">Uncharacterized protein</fullName>
    </submittedName>
</protein>
<comment type="caution">
    <text evidence="1">The sequence shown here is derived from an EMBL/GenBank/DDBJ whole genome shotgun (WGS) entry which is preliminary data.</text>
</comment>
<dbReference type="InterPro" id="IPR054206">
    <property type="entry name" value="DUF6912"/>
</dbReference>
<dbReference type="Proteomes" id="UP000091914">
    <property type="component" value="Unassembled WGS sequence"/>
</dbReference>